<evidence type="ECO:0000313" key="2">
    <source>
        <dbReference type="Proteomes" id="UP000078576"/>
    </source>
</evidence>
<organism evidence="1 2">
    <name type="scientific">Cytospora mali</name>
    <name type="common">Apple Valsa canker fungus</name>
    <name type="synonym">Valsa mali</name>
    <dbReference type="NCBI Taxonomy" id="578113"/>
    <lineage>
        <taxon>Eukaryota</taxon>
        <taxon>Fungi</taxon>
        <taxon>Dikarya</taxon>
        <taxon>Ascomycota</taxon>
        <taxon>Pezizomycotina</taxon>
        <taxon>Sordariomycetes</taxon>
        <taxon>Sordariomycetidae</taxon>
        <taxon>Diaporthales</taxon>
        <taxon>Cytosporaceae</taxon>
        <taxon>Cytospora</taxon>
    </lineage>
</organism>
<reference evidence="2" key="1">
    <citation type="submission" date="2014-12" db="EMBL/GenBank/DDBJ databases">
        <title>Genome Sequence of Valsa Canker Pathogens Uncovers a Specific Adaption of Colonization on Woody Bark.</title>
        <authorList>
            <person name="Yin Z."/>
            <person name="Liu H."/>
            <person name="Gao X."/>
            <person name="Li Z."/>
            <person name="Song N."/>
            <person name="Ke X."/>
            <person name="Dai Q."/>
            <person name="Wu Y."/>
            <person name="Sun Y."/>
            <person name="Xu J.-R."/>
            <person name="Kang Z.K."/>
            <person name="Wang L."/>
            <person name="Huang L."/>
        </authorList>
    </citation>
    <scope>NUCLEOTIDE SEQUENCE [LARGE SCALE GENOMIC DNA]</scope>
    <source>
        <strain evidence="2">SXYL134</strain>
    </source>
</reference>
<accession>A0A194UNT6</accession>
<gene>
    <name evidence="1" type="ORF">VP1G_00809</name>
</gene>
<dbReference type="Proteomes" id="UP000078576">
    <property type="component" value="Unassembled WGS sequence"/>
</dbReference>
<name>A0A194UNT6_CYTMA</name>
<protein>
    <submittedName>
        <fullName evidence="1">Uncharacterized protein</fullName>
    </submittedName>
</protein>
<dbReference type="EMBL" id="KN714668">
    <property type="protein sequence ID" value="KUI53335.1"/>
    <property type="molecule type" value="Genomic_DNA"/>
</dbReference>
<sequence length="111" mass="12483">MEDPLSVITPVLLRQIHQARILRARTQLITGKEIVLVFFSDDPGFTDAIRAAWPPLKAISEAYGLDKFPDMMSFLPNPKVLGFPDQAFGMHVLVGKGFIALEARPLDRHWL</sequence>
<dbReference type="AlphaFoldDB" id="A0A194UNT6"/>
<keyword evidence="2" id="KW-1185">Reference proteome</keyword>
<dbReference type="OrthoDB" id="414698at2759"/>
<evidence type="ECO:0000313" key="1">
    <source>
        <dbReference type="EMBL" id="KUI53335.1"/>
    </source>
</evidence>
<proteinExistence type="predicted"/>